<keyword evidence="3" id="KW-0175">Coiled coil</keyword>
<feature type="compositionally biased region" description="Gly residues" evidence="4">
    <location>
        <begin position="236"/>
        <end position="262"/>
    </location>
</feature>
<accession>A0A0A1TF74</accession>
<feature type="region of interest" description="Disordered" evidence="4">
    <location>
        <begin position="78"/>
        <end position="99"/>
    </location>
</feature>
<evidence type="ECO:0000256" key="1">
    <source>
        <dbReference type="ARBA" id="ARBA00022884"/>
    </source>
</evidence>
<dbReference type="InterPro" id="IPR000504">
    <property type="entry name" value="RRM_dom"/>
</dbReference>
<dbReference type="AlphaFoldDB" id="A0A0A1TF74"/>
<reference evidence="6 7" key="1">
    <citation type="journal article" date="2015" name="Genome Announc.">
        <title>Draft Genome Sequence and Gene Annotation of the Entomopathogenic Fungus Verticillium hemipterigenum.</title>
        <authorList>
            <person name="Horn F."/>
            <person name="Habel A."/>
            <person name="Scharf D.H."/>
            <person name="Dworschak J."/>
            <person name="Brakhage A.A."/>
            <person name="Guthke R."/>
            <person name="Hertweck C."/>
            <person name="Linde J."/>
        </authorList>
    </citation>
    <scope>NUCLEOTIDE SEQUENCE [LARGE SCALE GENOMIC DNA]</scope>
</reference>
<dbReference type="OrthoDB" id="4726at2759"/>
<feature type="region of interest" description="Disordered" evidence="4">
    <location>
        <begin position="223"/>
        <end position="271"/>
    </location>
</feature>
<dbReference type="STRING" id="1531966.A0A0A1TF74"/>
<keyword evidence="1 2" id="KW-0694">RNA-binding</keyword>
<evidence type="ECO:0000313" key="7">
    <source>
        <dbReference type="Proteomes" id="UP000039046"/>
    </source>
</evidence>
<dbReference type="Gene3D" id="3.30.70.330">
    <property type="match status" value="1"/>
</dbReference>
<keyword evidence="7" id="KW-1185">Reference proteome</keyword>
<dbReference type="EMBL" id="CDHN01000002">
    <property type="protein sequence ID" value="CEJ88515.1"/>
    <property type="molecule type" value="Genomic_DNA"/>
</dbReference>
<proteinExistence type="predicted"/>
<dbReference type="GO" id="GO:0005737">
    <property type="term" value="C:cytoplasm"/>
    <property type="evidence" value="ECO:0007669"/>
    <property type="project" value="TreeGrafter"/>
</dbReference>
<gene>
    <name evidence="6" type="ORF">VHEMI04740</name>
</gene>
<dbReference type="PANTHER" id="PTHR23236:SF12">
    <property type="entry name" value="EUKARYOTIC INITIATION FACTOR 4B-RELATED"/>
    <property type="match status" value="1"/>
</dbReference>
<dbReference type="SMART" id="SM00360">
    <property type="entry name" value="RRM"/>
    <property type="match status" value="1"/>
</dbReference>
<dbReference type="InterPro" id="IPR012677">
    <property type="entry name" value="Nucleotide-bd_a/b_plait_sf"/>
</dbReference>
<dbReference type="PANTHER" id="PTHR23236">
    <property type="entry name" value="EUKARYOTIC TRANSLATION INITIATION FACTOR 4B/4H"/>
    <property type="match status" value="1"/>
</dbReference>
<dbReference type="SUPFAM" id="SSF54928">
    <property type="entry name" value="RNA-binding domain, RBD"/>
    <property type="match status" value="1"/>
</dbReference>
<dbReference type="CDD" id="cd12306">
    <property type="entry name" value="RRM_II_PABPs"/>
    <property type="match status" value="1"/>
</dbReference>
<dbReference type="InterPro" id="IPR035979">
    <property type="entry name" value="RBD_domain_sf"/>
</dbReference>
<dbReference type="HOGENOM" id="CLU_012062_23_3_1"/>
<evidence type="ECO:0000313" key="6">
    <source>
        <dbReference type="EMBL" id="CEJ88515.1"/>
    </source>
</evidence>
<evidence type="ECO:0000256" key="4">
    <source>
        <dbReference type="SAM" id="MobiDB-lite"/>
    </source>
</evidence>
<sequence>MPDTDKFITQARALLLLLPALPTPEQLRRGWRWVLRPQSAKCALEFSWSRKVDGLVSFVNSQRKRQICRHFDLRPDFTMSDSEKPTEPVVTENEEGNDVDGADEEEISAMKRRVAEMEEEAKKLREMQASLDQQTASLADDKESIDSRSIFVGNVDYSASPEEIQAHFQSCGSINRVTILLDKFSGQPKGYAYVEFTEPSLVAQALVLNESVFKGRNIKVTPKRTNVPGMSRGRGRGGFRGGRGFGGRGGGGFRGGYRGGGRGRGRGFTPY</sequence>
<feature type="coiled-coil region" evidence="3">
    <location>
        <begin position="107"/>
        <end position="137"/>
    </location>
</feature>
<evidence type="ECO:0000256" key="3">
    <source>
        <dbReference type="SAM" id="Coils"/>
    </source>
</evidence>
<evidence type="ECO:0000256" key="2">
    <source>
        <dbReference type="PROSITE-ProRule" id="PRU00176"/>
    </source>
</evidence>
<evidence type="ECO:0000259" key="5">
    <source>
        <dbReference type="PROSITE" id="PS50102"/>
    </source>
</evidence>
<name>A0A0A1TF74_9HYPO</name>
<dbReference type="Pfam" id="PF00076">
    <property type="entry name" value="RRM_1"/>
    <property type="match status" value="1"/>
</dbReference>
<protein>
    <submittedName>
        <fullName evidence="6">Putative Polyadenylate-binding protein 2</fullName>
    </submittedName>
</protein>
<dbReference type="PROSITE" id="PS50102">
    <property type="entry name" value="RRM"/>
    <property type="match status" value="1"/>
</dbReference>
<feature type="domain" description="RRM" evidence="5">
    <location>
        <begin position="148"/>
        <end position="225"/>
    </location>
</feature>
<dbReference type="GO" id="GO:0008143">
    <property type="term" value="F:poly(A) binding"/>
    <property type="evidence" value="ECO:0007669"/>
    <property type="project" value="TreeGrafter"/>
</dbReference>
<dbReference type="Proteomes" id="UP000039046">
    <property type="component" value="Unassembled WGS sequence"/>
</dbReference>
<organism evidence="6 7">
    <name type="scientific">[Torrubiella] hemipterigena</name>
    <dbReference type="NCBI Taxonomy" id="1531966"/>
    <lineage>
        <taxon>Eukaryota</taxon>
        <taxon>Fungi</taxon>
        <taxon>Dikarya</taxon>
        <taxon>Ascomycota</taxon>
        <taxon>Pezizomycotina</taxon>
        <taxon>Sordariomycetes</taxon>
        <taxon>Hypocreomycetidae</taxon>
        <taxon>Hypocreales</taxon>
        <taxon>Clavicipitaceae</taxon>
        <taxon>Clavicipitaceae incertae sedis</taxon>
        <taxon>'Torrubiella' clade</taxon>
    </lineage>
</organism>